<name>A0ABQ6GW85_9GAMM</name>
<evidence type="ECO:0000259" key="4">
    <source>
        <dbReference type="PROSITE" id="PS01124"/>
    </source>
</evidence>
<evidence type="ECO:0000256" key="3">
    <source>
        <dbReference type="ARBA" id="ARBA00023163"/>
    </source>
</evidence>
<sequence length="257" mass="29009">MATPLNFHLFQPKGKLSPYLQGIWSASVPQWASEAVCRTLLSDACSGITFVLAGKVKFGDAFYSQGVVISPTSKEAQTLILSPGTVLAGIRFHSGIGFGLLGQHFSQPQSIQALEHLSEALNQLYLALLHTQLHYSRIYQLYLWCSDAVNDIQLRPISLTVALNKIKTCDTLAALSQQLTIGQRQLERQFKQWVDITPKHYQRIWRVKETLEYLKHNTDANLAALALEYGYNDQAHMYREIKLIAKVTPKAFTKRYL</sequence>
<evidence type="ECO:0000256" key="2">
    <source>
        <dbReference type="ARBA" id="ARBA00023125"/>
    </source>
</evidence>
<keyword evidence="3" id="KW-0804">Transcription</keyword>
<dbReference type="RefSeq" id="WP_284246168.1">
    <property type="nucleotide sequence ID" value="NZ_BSST01000001.1"/>
</dbReference>
<dbReference type="PANTHER" id="PTHR46796">
    <property type="entry name" value="HTH-TYPE TRANSCRIPTIONAL ACTIVATOR RHAS-RELATED"/>
    <property type="match status" value="1"/>
</dbReference>
<gene>
    <name evidence="5" type="ORF">tinsulaeT_35380</name>
</gene>
<accession>A0ABQ6GW85</accession>
<dbReference type="PANTHER" id="PTHR46796:SF13">
    <property type="entry name" value="HTH-TYPE TRANSCRIPTIONAL ACTIVATOR RHAS"/>
    <property type="match status" value="1"/>
</dbReference>
<evidence type="ECO:0000313" key="6">
    <source>
        <dbReference type="Proteomes" id="UP001157186"/>
    </source>
</evidence>
<evidence type="ECO:0000313" key="5">
    <source>
        <dbReference type="EMBL" id="GLX80198.1"/>
    </source>
</evidence>
<protein>
    <recommendedName>
        <fullName evidence="4">HTH araC/xylS-type domain-containing protein</fullName>
    </recommendedName>
</protein>
<dbReference type="InterPro" id="IPR050204">
    <property type="entry name" value="AraC_XylS_family_regulators"/>
</dbReference>
<comment type="caution">
    <text evidence="5">The sequence shown here is derived from an EMBL/GenBank/DDBJ whole genome shotgun (WGS) entry which is preliminary data.</text>
</comment>
<dbReference type="Gene3D" id="1.10.10.60">
    <property type="entry name" value="Homeodomain-like"/>
    <property type="match status" value="1"/>
</dbReference>
<dbReference type="InterPro" id="IPR018060">
    <property type="entry name" value="HTH_AraC"/>
</dbReference>
<keyword evidence="1" id="KW-0805">Transcription regulation</keyword>
<dbReference type="Proteomes" id="UP001157186">
    <property type="component" value="Unassembled WGS sequence"/>
</dbReference>
<dbReference type="PROSITE" id="PS01124">
    <property type="entry name" value="HTH_ARAC_FAMILY_2"/>
    <property type="match status" value="1"/>
</dbReference>
<dbReference type="EMBL" id="BSST01000001">
    <property type="protein sequence ID" value="GLX80198.1"/>
    <property type="molecule type" value="Genomic_DNA"/>
</dbReference>
<reference evidence="5 6" key="1">
    <citation type="submission" date="2023-03" db="EMBL/GenBank/DDBJ databases">
        <title>Draft genome sequence of Thalassotalea insulae KCTC 62186T.</title>
        <authorList>
            <person name="Sawabe T."/>
        </authorList>
    </citation>
    <scope>NUCLEOTIDE SEQUENCE [LARGE SCALE GENOMIC DNA]</scope>
    <source>
        <strain evidence="5 6">KCTC 62186</strain>
    </source>
</reference>
<keyword evidence="2" id="KW-0238">DNA-binding</keyword>
<evidence type="ECO:0000256" key="1">
    <source>
        <dbReference type="ARBA" id="ARBA00023015"/>
    </source>
</evidence>
<proteinExistence type="predicted"/>
<organism evidence="5 6">
    <name type="scientific">Thalassotalea insulae</name>
    <dbReference type="NCBI Taxonomy" id="2056778"/>
    <lineage>
        <taxon>Bacteria</taxon>
        <taxon>Pseudomonadati</taxon>
        <taxon>Pseudomonadota</taxon>
        <taxon>Gammaproteobacteria</taxon>
        <taxon>Alteromonadales</taxon>
        <taxon>Colwelliaceae</taxon>
        <taxon>Thalassotalea</taxon>
    </lineage>
</organism>
<dbReference type="SMART" id="SM00342">
    <property type="entry name" value="HTH_ARAC"/>
    <property type="match status" value="1"/>
</dbReference>
<keyword evidence="6" id="KW-1185">Reference proteome</keyword>
<feature type="domain" description="HTH araC/xylS-type" evidence="4">
    <location>
        <begin position="171"/>
        <end position="255"/>
    </location>
</feature>
<dbReference type="Pfam" id="PF12833">
    <property type="entry name" value="HTH_18"/>
    <property type="match status" value="1"/>
</dbReference>